<feature type="compositionally biased region" description="Acidic residues" evidence="4">
    <location>
        <begin position="310"/>
        <end position="328"/>
    </location>
</feature>
<evidence type="ECO:0000313" key="6">
    <source>
        <dbReference type="Proteomes" id="UP000277204"/>
    </source>
</evidence>
<feature type="region of interest" description="Disordered" evidence="4">
    <location>
        <begin position="639"/>
        <end position="669"/>
    </location>
</feature>
<sequence>MIQLKLSDSDICERRKAQLKEWCGSETDHASSKMREPEKIKFPLSVQLLAACSNSDLDEFSRLLKLGTDINTQNADGLTSTHLFLISNGADINLQDHEGWTPLHAAASVGCCELARFLIENGASLSILSVDLELPIDVAQDEEMINLLTDSMKKQNIDGDAIKHSEEQMLLHDAQHWLSSGQYKPVIDPRTGATPLHVAACKDYTKAMEILLQIPGLDINAKDFDGWTALHAAAHWNRETSARMLANAGASFDEHTRASQSVFDVADKEMIVLLRQLRERQRAERLSNASKLPESSKITEAVKRSHPVELETDENVNTGSDDDDDDNSLIEIDQSNCVNKKPTIEQDIYSSLNDTPSLLTNGKLIKKTVNNEDMVLNTITNTTASPPTLLSVQERTEILQSATITTNFNHSTDQQSFITSSVHEERTLPSSDSGDFLSIDTNKSLEKPGKSLSPEKSPVVIASTTSISSDVNNDYPSFTSGNNNRMEKEVSDNIMKTTIPVSSYSSSATSVQPRSTLRHSSRSPPLTVPTNSVSGPISSSTSHLVPKLVESEITTDKKCESDDLRESTTNKHKTGIVSIISTPQNKHPADEKPQTSVHNITTNKELSTSSTVTATTAATSTIPSGTGRSITKIIAVKPRRSDPQKTNVDEKESVATVNNAQSKLSSPVPELTTNRRISVVMAPTKSGETETQRSVKARYVRSTRRSTQGVSSEDVEQAKKLADKNINGSTVVSDNSQPMNSIPTVDTSSSSDRTTSTGTSGVPNNKSIKLSHASSACSRSYPDNPTNLFRRLTDTELLRSRPNSETVAGSGDTFTGRSSARTDYSTNERENNDIRSSNHPSASTGRHVNFSGETNMNSSIYDGNSRRSAYISQVRSVEHSKFIIFLKIIW</sequence>
<keyword evidence="1" id="KW-0217">Developmental protein</keyword>
<feature type="compositionally biased region" description="Basic residues" evidence="4">
    <location>
        <begin position="695"/>
        <end position="704"/>
    </location>
</feature>
<feature type="compositionally biased region" description="Polar residues" evidence="4">
    <location>
        <begin position="655"/>
        <end position="669"/>
    </location>
</feature>
<protein>
    <submittedName>
        <fullName evidence="5">Uncharacterized protein</fullName>
    </submittedName>
</protein>
<feature type="compositionally biased region" description="Low complexity" evidence="4">
    <location>
        <begin position="744"/>
        <end position="762"/>
    </location>
</feature>
<feature type="compositionally biased region" description="Polar residues" evidence="4">
    <location>
        <begin position="522"/>
        <end position="543"/>
    </location>
</feature>
<feature type="compositionally biased region" description="Polar residues" evidence="4">
    <location>
        <begin position="763"/>
        <end position="787"/>
    </location>
</feature>
<evidence type="ECO:0000256" key="3">
    <source>
        <dbReference type="ARBA" id="ARBA00038386"/>
    </source>
</evidence>
<dbReference type="PROSITE" id="PS50088">
    <property type="entry name" value="ANK_REPEAT"/>
    <property type="match status" value="3"/>
</dbReference>
<gene>
    <name evidence="5" type="ORF">SMRZ_LOCUS18197</name>
</gene>
<dbReference type="GO" id="GO:0005737">
    <property type="term" value="C:cytoplasm"/>
    <property type="evidence" value="ECO:0007669"/>
    <property type="project" value="TreeGrafter"/>
</dbReference>
<dbReference type="EMBL" id="UZAI01017575">
    <property type="protein sequence ID" value="VDP26842.1"/>
    <property type="molecule type" value="Genomic_DNA"/>
</dbReference>
<dbReference type="GO" id="GO:0004857">
    <property type="term" value="F:enzyme inhibitor activity"/>
    <property type="evidence" value="ECO:0007669"/>
    <property type="project" value="TreeGrafter"/>
</dbReference>
<dbReference type="InterPro" id="IPR002110">
    <property type="entry name" value="Ankyrin_rpt"/>
</dbReference>
<dbReference type="Gene3D" id="6.10.140.390">
    <property type="match status" value="1"/>
</dbReference>
<dbReference type="PANTHER" id="PTHR24179:SF21">
    <property type="entry name" value="MYOSIN BINDING SUBUNIT, ISOFORM O"/>
    <property type="match status" value="1"/>
</dbReference>
<feature type="compositionally biased region" description="Polar residues" evidence="4">
    <location>
        <begin position="726"/>
        <end position="743"/>
    </location>
</feature>
<accession>A0A183MQ72</accession>
<feature type="compositionally biased region" description="Polar residues" evidence="4">
    <location>
        <begin position="801"/>
        <end position="825"/>
    </location>
</feature>
<feature type="region of interest" description="Disordered" evidence="4">
    <location>
        <begin position="503"/>
        <end position="544"/>
    </location>
</feature>
<dbReference type="Gene3D" id="1.25.40.20">
    <property type="entry name" value="Ankyrin repeat-containing domain"/>
    <property type="match status" value="2"/>
</dbReference>
<keyword evidence="2" id="KW-0677">Repeat</keyword>
<organism evidence="5 6">
    <name type="scientific">Schistosoma margrebowiei</name>
    <dbReference type="NCBI Taxonomy" id="48269"/>
    <lineage>
        <taxon>Eukaryota</taxon>
        <taxon>Metazoa</taxon>
        <taxon>Spiralia</taxon>
        <taxon>Lophotrochozoa</taxon>
        <taxon>Platyhelminthes</taxon>
        <taxon>Trematoda</taxon>
        <taxon>Digenea</taxon>
        <taxon>Strigeidida</taxon>
        <taxon>Schistosomatoidea</taxon>
        <taxon>Schistosomatidae</taxon>
        <taxon>Schistosoma</taxon>
    </lineage>
</organism>
<feature type="region of interest" description="Disordered" evidence="4">
    <location>
        <begin position="420"/>
        <end position="458"/>
    </location>
</feature>
<name>A0A183MQ72_9TREM</name>
<feature type="compositionally biased region" description="Polar residues" evidence="4">
    <location>
        <begin position="834"/>
        <end position="852"/>
    </location>
</feature>
<dbReference type="PROSITE" id="PS50297">
    <property type="entry name" value="ANK_REP_REGION"/>
    <property type="match status" value="3"/>
</dbReference>
<reference evidence="5 6" key="1">
    <citation type="submission" date="2018-11" db="EMBL/GenBank/DDBJ databases">
        <authorList>
            <consortium name="Pathogen Informatics"/>
        </authorList>
    </citation>
    <scope>NUCLEOTIDE SEQUENCE [LARGE SCALE GENOMIC DNA]</scope>
    <source>
        <strain evidence="5 6">Zambia</strain>
    </source>
</reference>
<evidence type="ECO:0000313" key="5">
    <source>
        <dbReference type="EMBL" id="VDP26842.1"/>
    </source>
</evidence>
<dbReference type="CDD" id="cd21930">
    <property type="entry name" value="IPD_PPP1R12"/>
    <property type="match status" value="1"/>
</dbReference>
<dbReference type="Proteomes" id="UP000277204">
    <property type="component" value="Unassembled WGS sequence"/>
</dbReference>
<dbReference type="InterPro" id="IPR036770">
    <property type="entry name" value="Ankyrin_rpt-contain_sf"/>
</dbReference>
<evidence type="ECO:0000256" key="4">
    <source>
        <dbReference type="SAM" id="MobiDB-lite"/>
    </source>
</evidence>
<dbReference type="PANTHER" id="PTHR24179">
    <property type="entry name" value="PROTEIN PHOSPHATASE 1 REGULATORY SUBUNIT 12"/>
    <property type="match status" value="1"/>
</dbReference>
<keyword evidence="6" id="KW-1185">Reference proteome</keyword>
<feature type="compositionally biased region" description="Basic and acidic residues" evidence="4">
    <location>
        <begin position="639"/>
        <end position="653"/>
    </location>
</feature>
<dbReference type="AlphaFoldDB" id="A0A183MQ72"/>
<evidence type="ECO:0000256" key="1">
    <source>
        <dbReference type="ARBA" id="ARBA00022473"/>
    </source>
</evidence>
<dbReference type="Pfam" id="PF12796">
    <property type="entry name" value="Ank_2"/>
    <property type="match status" value="2"/>
</dbReference>
<dbReference type="InterPro" id="IPR051226">
    <property type="entry name" value="PP1_Regulatory_Subunit"/>
</dbReference>
<dbReference type="SUPFAM" id="SSF48403">
    <property type="entry name" value="Ankyrin repeat"/>
    <property type="match status" value="1"/>
</dbReference>
<evidence type="ECO:0000256" key="2">
    <source>
        <dbReference type="ARBA" id="ARBA00022737"/>
    </source>
</evidence>
<feature type="compositionally biased region" description="Basic and acidic residues" evidence="4">
    <location>
        <begin position="300"/>
        <end position="309"/>
    </location>
</feature>
<feature type="region of interest" description="Disordered" evidence="4">
    <location>
        <begin position="283"/>
        <end position="329"/>
    </location>
</feature>
<dbReference type="SMART" id="SM00248">
    <property type="entry name" value="ANK"/>
    <property type="match status" value="3"/>
</dbReference>
<proteinExistence type="inferred from homology"/>
<dbReference type="STRING" id="48269.A0A183MQ72"/>
<comment type="similarity">
    <text evidence="3">Belongs to the NRARP family.</text>
</comment>
<feature type="region of interest" description="Disordered" evidence="4">
    <location>
        <begin position="683"/>
        <end position="852"/>
    </location>
</feature>
<dbReference type="GO" id="GO:0019208">
    <property type="term" value="F:phosphatase regulator activity"/>
    <property type="evidence" value="ECO:0007669"/>
    <property type="project" value="TreeGrafter"/>
</dbReference>